<sequence length="119" mass="13148">MIEKNTGIKRLMFALVYSLQGLYAGIRYESAFRQEFILLLLLGVVSFFLDVTPAERLLMIASLVAVLIVEALNSAIECVVDRVSTDVHKLSGRAKDYGSLAVLLTLLLSAATWLMILLD</sequence>
<dbReference type="CDD" id="cd14264">
    <property type="entry name" value="DAGK_IM"/>
    <property type="match status" value="1"/>
</dbReference>
<evidence type="ECO:0000256" key="17">
    <source>
        <dbReference type="ARBA" id="ARBA00023136"/>
    </source>
</evidence>
<name>A0A1E3GW37_9GAMM</name>
<evidence type="ECO:0000256" key="15">
    <source>
        <dbReference type="ARBA" id="ARBA00022989"/>
    </source>
</evidence>
<feature type="binding site" evidence="21">
    <location>
        <position position="70"/>
    </location>
    <ligand>
        <name>substrate</name>
    </ligand>
</feature>
<keyword evidence="12 24" id="KW-0418">Kinase</keyword>
<dbReference type="STRING" id="291169.A9E74_00225"/>
<keyword evidence="14 23" id="KW-0460">Magnesium</keyword>
<evidence type="ECO:0000313" key="26">
    <source>
        <dbReference type="Proteomes" id="UP000094379"/>
    </source>
</evidence>
<comment type="cofactor">
    <cofactor evidence="23">
        <name>Mg(2+)</name>
        <dbReference type="ChEBI" id="CHEBI:18420"/>
    </cofactor>
    <text evidence="23">Mn(2+), Zn(2+), Cd(2+) and Co(2+) support activity to lesser extents.</text>
</comment>
<keyword evidence="9 24" id="KW-0812">Transmembrane</keyword>
<evidence type="ECO:0000256" key="11">
    <source>
        <dbReference type="ARBA" id="ARBA00022741"/>
    </source>
</evidence>
<comment type="similarity">
    <text evidence="2 24">Belongs to the bacterial diacylglycerol kinase family.</text>
</comment>
<keyword evidence="18" id="KW-0594">Phospholipid biosynthesis</keyword>
<dbReference type="PANTHER" id="PTHR34299:SF1">
    <property type="entry name" value="DIACYLGLYCEROL KINASE"/>
    <property type="match status" value="1"/>
</dbReference>
<dbReference type="Gene3D" id="1.10.287.3610">
    <property type="match status" value="1"/>
</dbReference>
<comment type="function">
    <text evidence="24">Catalyzes the ATP-dependent phosphorylation of sn-l,2-diacylglycerol (DAG) to phosphatidic acid. Involved in the recycling of diacylglycerol produced as a by-product during membrane-derived oligosaccharide (MDO) biosynthesis.</text>
</comment>
<keyword evidence="11 22" id="KW-0547">Nucleotide-binding</keyword>
<feature type="transmembrane region" description="Helical" evidence="24">
    <location>
        <begin position="97"/>
        <end position="118"/>
    </location>
</feature>
<dbReference type="GO" id="GO:0006654">
    <property type="term" value="P:phosphatidic acid biosynthetic process"/>
    <property type="evidence" value="ECO:0007669"/>
    <property type="project" value="InterPro"/>
</dbReference>
<evidence type="ECO:0000256" key="8">
    <source>
        <dbReference type="ARBA" id="ARBA00022679"/>
    </source>
</evidence>
<feature type="binding site" evidence="23">
    <location>
        <position position="77"/>
    </location>
    <ligand>
        <name>a divalent metal cation</name>
        <dbReference type="ChEBI" id="CHEBI:60240"/>
    </ligand>
</feature>
<keyword evidence="17 24" id="KW-0472">Membrane</keyword>
<feature type="binding site" evidence="22">
    <location>
        <position position="29"/>
    </location>
    <ligand>
        <name>ATP</name>
        <dbReference type="ChEBI" id="CHEBI:30616"/>
    </ligand>
</feature>
<feature type="transmembrane region" description="Helical" evidence="24">
    <location>
        <begin position="36"/>
        <end position="52"/>
    </location>
</feature>
<keyword evidence="26" id="KW-1185">Reference proteome</keyword>
<keyword evidence="6" id="KW-0444">Lipid biosynthesis</keyword>
<dbReference type="EMBL" id="MCRI01000001">
    <property type="protein sequence ID" value="ODN68253.1"/>
    <property type="molecule type" value="Genomic_DNA"/>
</dbReference>
<evidence type="ECO:0000256" key="22">
    <source>
        <dbReference type="PIRSR" id="PIRSR600829-3"/>
    </source>
</evidence>
<evidence type="ECO:0000256" key="21">
    <source>
        <dbReference type="PIRSR" id="PIRSR600829-2"/>
    </source>
</evidence>
<feature type="active site" description="Proton acceptor" evidence="20">
    <location>
        <position position="70"/>
    </location>
</feature>
<reference evidence="25 26" key="1">
    <citation type="submission" date="2016-07" db="EMBL/GenBank/DDBJ databases">
        <title>Draft Genome Sequence of Methylophaga muralis Bur 1.</title>
        <authorList>
            <person name="Vasilenko O.V."/>
            <person name="Doronina N.V."/>
            <person name="Shmareva M.N."/>
            <person name="Tarlachkov S.V."/>
            <person name="Mustakhimov I."/>
            <person name="Trotsenko Y.A."/>
        </authorList>
    </citation>
    <scope>NUCLEOTIDE SEQUENCE [LARGE SCALE GENOMIC DNA]</scope>
    <source>
        <strain evidence="25 26">Bur 1</strain>
    </source>
</reference>
<comment type="caution">
    <text evidence="25">The sequence shown here is derived from an EMBL/GenBank/DDBJ whole genome shotgun (WGS) entry which is preliminary data.</text>
</comment>
<dbReference type="GO" id="GO:0005524">
    <property type="term" value="F:ATP binding"/>
    <property type="evidence" value="ECO:0007669"/>
    <property type="project" value="UniProtKB-KW"/>
</dbReference>
<evidence type="ECO:0000256" key="14">
    <source>
        <dbReference type="ARBA" id="ARBA00022842"/>
    </source>
</evidence>
<organism evidence="25 26">
    <name type="scientific">Methylophaga muralis</name>
    <dbReference type="NCBI Taxonomy" id="291169"/>
    <lineage>
        <taxon>Bacteria</taxon>
        <taxon>Pseudomonadati</taxon>
        <taxon>Pseudomonadota</taxon>
        <taxon>Gammaproteobacteria</taxon>
        <taxon>Thiotrichales</taxon>
        <taxon>Piscirickettsiaceae</taxon>
        <taxon>Methylophaga</taxon>
    </lineage>
</organism>
<evidence type="ECO:0000256" key="12">
    <source>
        <dbReference type="ARBA" id="ARBA00022777"/>
    </source>
</evidence>
<evidence type="ECO:0000256" key="13">
    <source>
        <dbReference type="ARBA" id="ARBA00022840"/>
    </source>
</evidence>
<feature type="binding site" evidence="22">
    <location>
        <position position="17"/>
    </location>
    <ligand>
        <name>ATP</name>
        <dbReference type="ChEBI" id="CHEBI:30616"/>
    </ligand>
</feature>
<evidence type="ECO:0000256" key="10">
    <source>
        <dbReference type="ARBA" id="ARBA00022723"/>
    </source>
</evidence>
<evidence type="ECO:0000256" key="23">
    <source>
        <dbReference type="PIRSR" id="PIRSR600829-4"/>
    </source>
</evidence>
<evidence type="ECO:0000256" key="6">
    <source>
        <dbReference type="ARBA" id="ARBA00022516"/>
    </source>
</evidence>
<dbReference type="InterPro" id="IPR000829">
    <property type="entry name" value="DAGK"/>
</dbReference>
<feature type="binding site" evidence="21">
    <location>
        <begin position="31"/>
        <end position="35"/>
    </location>
    <ligand>
        <name>substrate</name>
    </ligand>
</feature>
<dbReference type="PROSITE" id="PS01069">
    <property type="entry name" value="DAGK_PROKAR"/>
    <property type="match status" value="1"/>
</dbReference>
<comment type="subcellular location">
    <subcellularLocation>
        <location evidence="1 24">Cell inner membrane</location>
        <topology evidence="1 24">Multi-pass membrane protein</topology>
    </subcellularLocation>
</comment>
<proteinExistence type="inferred from homology"/>
<protein>
    <recommendedName>
        <fullName evidence="4 24">Diacylglycerol kinase</fullName>
        <ecNumber evidence="3 24">2.7.1.107</ecNumber>
    </recommendedName>
</protein>
<evidence type="ECO:0000256" key="2">
    <source>
        <dbReference type="ARBA" id="ARBA00005967"/>
    </source>
</evidence>
<evidence type="ECO:0000256" key="3">
    <source>
        <dbReference type="ARBA" id="ARBA00012133"/>
    </source>
</evidence>
<gene>
    <name evidence="25" type="primary">dgkA</name>
    <name evidence="25" type="ORF">A9E74_00225</name>
</gene>
<feature type="binding site" evidence="22">
    <location>
        <position position="77"/>
    </location>
    <ligand>
        <name>ATP</name>
        <dbReference type="ChEBI" id="CHEBI:30616"/>
    </ligand>
</feature>
<feature type="binding site" evidence="23">
    <location>
        <position position="29"/>
    </location>
    <ligand>
        <name>a divalent metal cation</name>
        <dbReference type="ChEBI" id="CHEBI:60240"/>
    </ligand>
</feature>
<feature type="binding site" evidence="21">
    <location>
        <position position="56"/>
    </location>
    <ligand>
        <name>substrate</name>
    </ligand>
</feature>
<evidence type="ECO:0000313" key="25">
    <source>
        <dbReference type="EMBL" id="ODN68253.1"/>
    </source>
</evidence>
<comment type="catalytic activity">
    <reaction evidence="24">
        <text>a 1,2-diacyl-sn-glycerol + ATP = a 1,2-diacyl-sn-glycero-3-phosphate + ADP + H(+)</text>
        <dbReference type="Rhea" id="RHEA:10272"/>
        <dbReference type="ChEBI" id="CHEBI:15378"/>
        <dbReference type="ChEBI" id="CHEBI:17815"/>
        <dbReference type="ChEBI" id="CHEBI:30616"/>
        <dbReference type="ChEBI" id="CHEBI:58608"/>
        <dbReference type="ChEBI" id="CHEBI:456216"/>
        <dbReference type="EC" id="2.7.1.107"/>
    </reaction>
</comment>
<dbReference type="GO" id="GO:0004143">
    <property type="term" value="F:ATP-dependent diacylglycerol kinase activity"/>
    <property type="evidence" value="ECO:0007669"/>
    <property type="project" value="UniProtKB-EC"/>
</dbReference>
<evidence type="ECO:0000256" key="9">
    <source>
        <dbReference type="ARBA" id="ARBA00022692"/>
    </source>
</evidence>
<evidence type="ECO:0000256" key="7">
    <source>
        <dbReference type="ARBA" id="ARBA00022519"/>
    </source>
</evidence>
<dbReference type="GO" id="GO:0005886">
    <property type="term" value="C:plasma membrane"/>
    <property type="evidence" value="ECO:0007669"/>
    <property type="project" value="UniProtKB-SubCell"/>
</dbReference>
<dbReference type="Pfam" id="PF01219">
    <property type="entry name" value="DAGK_prokar"/>
    <property type="match status" value="1"/>
</dbReference>
<accession>A0A1E3GW37</accession>
<feature type="binding site" evidence="22">
    <location>
        <begin position="95"/>
        <end position="96"/>
    </location>
    <ligand>
        <name>ATP</name>
        <dbReference type="ChEBI" id="CHEBI:30616"/>
    </ligand>
</feature>
<dbReference type="GO" id="GO:0046872">
    <property type="term" value="F:metal ion binding"/>
    <property type="evidence" value="ECO:0007669"/>
    <property type="project" value="UniProtKB-KW"/>
</dbReference>
<feature type="transmembrane region" description="Helical" evidence="24">
    <location>
        <begin position="58"/>
        <end position="76"/>
    </location>
</feature>
<keyword evidence="19 24" id="KW-1208">Phospholipid metabolism</keyword>
<evidence type="ECO:0000256" key="1">
    <source>
        <dbReference type="ARBA" id="ARBA00004429"/>
    </source>
</evidence>
<dbReference type="InterPro" id="IPR036945">
    <property type="entry name" value="DAGK_sf"/>
</dbReference>
<dbReference type="Proteomes" id="UP000094379">
    <property type="component" value="Unassembled WGS sequence"/>
</dbReference>
<evidence type="ECO:0000256" key="18">
    <source>
        <dbReference type="ARBA" id="ARBA00023209"/>
    </source>
</evidence>
<keyword evidence="10 23" id="KW-0479">Metal-binding</keyword>
<feature type="binding site" evidence="21">
    <location>
        <position position="99"/>
    </location>
    <ligand>
        <name>substrate</name>
    </ligand>
</feature>
<keyword evidence="13 22" id="KW-0067">ATP-binding</keyword>
<evidence type="ECO:0000256" key="20">
    <source>
        <dbReference type="PIRSR" id="PIRSR600829-1"/>
    </source>
</evidence>
<evidence type="ECO:0000256" key="24">
    <source>
        <dbReference type="RuleBase" id="RU363065"/>
    </source>
</evidence>
<feature type="binding site" evidence="22">
    <location>
        <position position="10"/>
    </location>
    <ligand>
        <name>ATP</name>
        <dbReference type="ChEBI" id="CHEBI:30616"/>
    </ligand>
</feature>
<keyword evidence="5" id="KW-1003">Cell membrane</keyword>
<dbReference type="EC" id="2.7.1.107" evidence="3 24"/>
<evidence type="ECO:0000256" key="4">
    <source>
        <dbReference type="ARBA" id="ARBA00017575"/>
    </source>
</evidence>
<dbReference type="RefSeq" id="WP_069294826.1">
    <property type="nucleotide sequence ID" value="NZ_MCRI01000001.1"/>
</dbReference>
<evidence type="ECO:0000256" key="19">
    <source>
        <dbReference type="ARBA" id="ARBA00023264"/>
    </source>
</evidence>
<feature type="binding site" evidence="21">
    <location>
        <position position="10"/>
    </location>
    <ligand>
        <name>substrate</name>
    </ligand>
</feature>
<evidence type="ECO:0000256" key="16">
    <source>
        <dbReference type="ARBA" id="ARBA00023098"/>
    </source>
</evidence>
<keyword evidence="7 24" id="KW-0997">Cell inner membrane</keyword>
<dbReference type="AlphaFoldDB" id="A0A1E3GW37"/>
<dbReference type="PATRIC" id="fig|291169.3.peg.230"/>
<evidence type="ECO:0000256" key="5">
    <source>
        <dbReference type="ARBA" id="ARBA00022475"/>
    </source>
</evidence>
<dbReference type="InterPro" id="IPR033718">
    <property type="entry name" value="DAGK_prok"/>
</dbReference>
<keyword evidence="8 24" id="KW-0808">Transferase</keyword>
<keyword evidence="16 24" id="KW-0443">Lipid metabolism</keyword>
<keyword evidence="15 24" id="KW-1133">Transmembrane helix</keyword>
<dbReference type="PANTHER" id="PTHR34299">
    <property type="entry name" value="DIACYLGLYCEROL KINASE"/>
    <property type="match status" value="1"/>
</dbReference>